<proteinExistence type="predicted"/>
<reference evidence="1" key="1">
    <citation type="journal article" date="2012" name="Mol. Plant Microbe Interact.">
        <title>A highly conserved effector in Fusarium oxysporum is required for full virulence on Arabidopsis.</title>
        <authorList>
            <person name="Thatcher L.F."/>
            <person name="Gardiner D.M."/>
            <person name="Kazan K."/>
            <person name="Manners J."/>
        </authorList>
    </citation>
    <scope>NUCLEOTIDE SEQUENCE [LARGE SCALE GENOMIC DNA]</scope>
    <source>
        <strain evidence="1">Fo5176</strain>
    </source>
</reference>
<accession>F9GFZ5</accession>
<dbReference type="AlphaFoldDB" id="F9GFZ5"/>
<comment type="caution">
    <text evidence="1">The sequence shown here is derived from an EMBL/GenBank/DDBJ whole genome shotgun (WGS) entry which is preliminary data.</text>
</comment>
<name>F9GFZ5_FUSOF</name>
<organism evidence="1">
    <name type="scientific">Fusarium oxysporum (strain Fo5176)</name>
    <name type="common">Fusarium vascular wilt</name>
    <dbReference type="NCBI Taxonomy" id="660025"/>
    <lineage>
        <taxon>Eukaryota</taxon>
        <taxon>Fungi</taxon>
        <taxon>Dikarya</taxon>
        <taxon>Ascomycota</taxon>
        <taxon>Pezizomycotina</taxon>
        <taxon>Sordariomycetes</taxon>
        <taxon>Hypocreomycetidae</taxon>
        <taxon>Hypocreales</taxon>
        <taxon>Nectriaceae</taxon>
        <taxon>Fusarium</taxon>
        <taxon>Fusarium oxysporum species complex</taxon>
    </lineage>
</organism>
<dbReference type="EMBL" id="AFQF01007415">
    <property type="protein sequence ID" value="EGU71913.1"/>
    <property type="molecule type" value="Genomic_DNA"/>
</dbReference>
<sequence>MAHELADWDVCLGKQHRLDLGDREEMNAFYEMQLMFLAQLDSPDSPRFWPISNCSQTKRFDLGDHRLERNMLAQLLRVAQCEKEFISQGKGDRVIDVSSGNLGWYRKLRSKAHDGDERPLLSATEMGLAV</sequence>
<gene>
    <name evidence="1" type="ORF">FOXB_17579</name>
</gene>
<evidence type="ECO:0000313" key="1">
    <source>
        <dbReference type="EMBL" id="EGU71913.1"/>
    </source>
</evidence>
<protein>
    <submittedName>
        <fullName evidence="1">Uncharacterized protein</fullName>
    </submittedName>
</protein>